<protein>
    <recommendedName>
        <fullName evidence="8 10">Protein GrpE</fullName>
    </recommendedName>
    <alternativeName>
        <fullName evidence="9 10">HSP-70 cofactor</fullName>
    </alternativeName>
</protein>
<comment type="subunit">
    <text evidence="3 10">Homodimer.</text>
</comment>
<keyword evidence="13" id="KW-0175">Coiled coil</keyword>
<dbReference type="GO" id="GO:0000774">
    <property type="term" value="F:adenyl-nucleotide exchange factor activity"/>
    <property type="evidence" value="ECO:0007669"/>
    <property type="project" value="InterPro"/>
</dbReference>
<reference evidence="15 16" key="1">
    <citation type="submission" date="2017-05" db="EMBL/GenBank/DDBJ databases">
        <title>Full genome sequence of Pseudorhodoplanes sinuspersici.</title>
        <authorList>
            <person name="Dastgheib S.M.M."/>
            <person name="Shavandi M."/>
            <person name="Tirandaz H."/>
        </authorList>
    </citation>
    <scope>NUCLEOTIDE SEQUENCE [LARGE SCALE GENOMIC DNA]</scope>
    <source>
        <strain evidence="15 16">RIPI110</strain>
    </source>
</reference>
<dbReference type="NCBIfam" id="NF010738">
    <property type="entry name" value="PRK14140.1"/>
    <property type="match status" value="1"/>
</dbReference>
<dbReference type="InterPro" id="IPR009012">
    <property type="entry name" value="GrpE_head"/>
</dbReference>
<evidence type="ECO:0000256" key="2">
    <source>
        <dbReference type="ARBA" id="ARBA00009054"/>
    </source>
</evidence>
<dbReference type="STRING" id="1235591.CAK95_08880"/>
<dbReference type="AlphaFoldDB" id="A0A1W6ZP59"/>
<evidence type="ECO:0000256" key="8">
    <source>
        <dbReference type="ARBA" id="ARBA00072274"/>
    </source>
</evidence>
<evidence type="ECO:0000256" key="3">
    <source>
        <dbReference type="ARBA" id="ARBA00011738"/>
    </source>
</evidence>
<keyword evidence="4 10" id="KW-0963">Cytoplasm</keyword>
<keyword evidence="6 10" id="KW-0143">Chaperone</keyword>
<dbReference type="Gene3D" id="3.90.20.20">
    <property type="match status" value="1"/>
</dbReference>
<evidence type="ECO:0000256" key="4">
    <source>
        <dbReference type="ARBA" id="ARBA00022490"/>
    </source>
</evidence>
<keyword evidence="16" id="KW-1185">Reference proteome</keyword>
<evidence type="ECO:0000256" key="12">
    <source>
        <dbReference type="RuleBase" id="RU004478"/>
    </source>
</evidence>
<keyword evidence="5 10" id="KW-0346">Stress response</keyword>
<feature type="region of interest" description="Disordered" evidence="14">
    <location>
        <begin position="1"/>
        <end position="39"/>
    </location>
</feature>
<sequence length="210" mass="22772">MNDTPRPDAKAPETENAGEAQEKKFEGSKPQVSKPYVDPSLMVDETAEMKNRLLRALADMENLRKRTEREVADARQYGIASFARDILGVADNFRRALEAVGPDLRTGADAAVNSLIEGVELTERDLQKALEKNGIRKIEPQGEKFDPNLHQAMYEVPDPSVPSGTIVEVVQPGYVIGERILRPALVAVSKGGPKAAPAEPVANDNSGASK</sequence>
<dbReference type="PANTHER" id="PTHR21237:SF23">
    <property type="entry name" value="GRPE PROTEIN HOMOLOG, MITOCHONDRIAL"/>
    <property type="match status" value="1"/>
</dbReference>
<evidence type="ECO:0000256" key="11">
    <source>
        <dbReference type="RuleBase" id="RU000639"/>
    </source>
</evidence>
<dbReference type="EMBL" id="CP021112">
    <property type="protein sequence ID" value="ARP99186.1"/>
    <property type="molecule type" value="Genomic_DNA"/>
</dbReference>
<dbReference type="GO" id="GO:0051087">
    <property type="term" value="F:protein-folding chaperone binding"/>
    <property type="evidence" value="ECO:0007669"/>
    <property type="project" value="InterPro"/>
</dbReference>
<comment type="similarity">
    <text evidence="2 10 12">Belongs to the GrpE family.</text>
</comment>
<name>A0A1W6ZP59_9HYPH</name>
<organism evidence="15 16">
    <name type="scientific">Pseudorhodoplanes sinuspersici</name>
    <dbReference type="NCBI Taxonomy" id="1235591"/>
    <lineage>
        <taxon>Bacteria</taxon>
        <taxon>Pseudomonadati</taxon>
        <taxon>Pseudomonadota</taxon>
        <taxon>Alphaproteobacteria</taxon>
        <taxon>Hyphomicrobiales</taxon>
        <taxon>Pseudorhodoplanes</taxon>
    </lineage>
</organism>
<dbReference type="KEGG" id="psin:CAK95_08880"/>
<dbReference type="InterPro" id="IPR013805">
    <property type="entry name" value="GrpE_CC"/>
</dbReference>
<dbReference type="GO" id="GO:0051082">
    <property type="term" value="F:unfolded protein binding"/>
    <property type="evidence" value="ECO:0007669"/>
    <property type="project" value="TreeGrafter"/>
</dbReference>
<dbReference type="GO" id="GO:0005737">
    <property type="term" value="C:cytoplasm"/>
    <property type="evidence" value="ECO:0007669"/>
    <property type="project" value="UniProtKB-SubCell"/>
</dbReference>
<dbReference type="SUPFAM" id="SSF58014">
    <property type="entry name" value="Coiled-coil domain of nucleotide exchange factor GrpE"/>
    <property type="match status" value="1"/>
</dbReference>
<dbReference type="OrthoDB" id="9789811at2"/>
<evidence type="ECO:0000256" key="9">
    <source>
        <dbReference type="ARBA" id="ARBA00076414"/>
    </source>
</evidence>
<dbReference type="NCBIfam" id="NF010739">
    <property type="entry name" value="PRK14141.1"/>
    <property type="match status" value="1"/>
</dbReference>
<feature type="region of interest" description="Disordered" evidence="14">
    <location>
        <begin position="191"/>
        <end position="210"/>
    </location>
</feature>
<feature type="coiled-coil region" evidence="13">
    <location>
        <begin position="43"/>
        <end position="77"/>
    </location>
</feature>
<dbReference type="PRINTS" id="PR00773">
    <property type="entry name" value="GRPEPROTEIN"/>
</dbReference>
<dbReference type="InterPro" id="IPR000740">
    <property type="entry name" value="GrpE"/>
</dbReference>
<dbReference type="HAMAP" id="MF_01151">
    <property type="entry name" value="GrpE"/>
    <property type="match status" value="1"/>
</dbReference>
<dbReference type="Proteomes" id="UP000194137">
    <property type="component" value="Chromosome"/>
</dbReference>
<comment type="subcellular location">
    <subcellularLocation>
        <location evidence="1 10">Cytoplasm</location>
    </subcellularLocation>
</comment>
<evidence type="ECO:0000256" key="6">
    <source>
        <dbReference type="ARBA" id="ARBA00023186"/>
    </source>
</evidence>
<evidence type="ECO:0000313" key="16">
    <source>
        <dbReference type="Proteomes" id="UP000194137"/>
    </source>
</evidence>
<comment type="function">
    <text evidence="7 10 11">Participates actively in the response to hyperosmotic and heat shock by preventing the aggregation of stress-denatured proteins, in association with DnaK and GrpE. It is the nucleotide exchange factor for DnaK and may function as a thermosensor. Unfolded proteins bind initially to DnaJ; upon interaction with the DnaJ-bound protein, DnaK hydrolyzes its bound ATP, resulting in the formation of a stable complex. GrpE releases ADP from DnaK; ATP binding to DnaK triggers the release of the substrate protein, thus completing the reaction cycle. Several rounds of ATP-dependent interactions between DnaJ, DnaK and GrpE are required for fully efficient folding.</text>
</comment>
<proteinExistence type="inferred from homology"/>
<dbReference type="GO" id="GO:0042803">
    <property type="term" value="F:protein homodimerization activity"/>
    <property type="evidence" value="ECO:0007669"/>
    <property type="project" value="InterPro"/>
</dbReference>
<gene>
    <name evidence="10" type="primary">grpE</name>
    <name evidence="15" type="ORF">CAK95_08880</name>
</gene>
<dbReference type="CDD" id="cd00446">
    <property type="entry name" value="GrpE"/>
    <property type="match status" value="1"/>
</dbReference>
<dbReference type="RefSeq" id="WP_086087592.1">
    <property type="nucleotide sequence ID" value="NZ_CP021112.1"/>
</dbReference>
<feature type="compositionally biased region" description="Basic and acidic residues" evidence="14">
    <location>
        <begin position="1"/>
        <end position="13"/>
    </location>
</feature>
<dbReference type="SUPFAM" id="SSF51064">
    <property type="entry name" value="Head domain of nucleotide exchange factor GrpE"/>
    <property type="match status" value="1"/>
</dbReference>
<accession>A0A1W6ZP59</accession>
<evidence type="ECO:0000256" key="13">
    <source>
        <dbReference type="SAM" id="Coils"/>
    </source>
</evidence>
<evidence type="ECO:0000256" key="7">
    <source>
        <dbReference type="ARBA" id="ARBA00053401"/>
    </source>
</evidence>
<evidence type="ECO:0000313" key="15">
    <source>
        <dbReference type="EMBL" id="ARP99186.1"/>
    </source>
</evidence>
<dbReference type="PROSITE" id="PS01071">
    <property type="entry name" value="GRPE"/>
    <property type="match status" value="1"/>
</dbReference>
<dbReference type="PANTHER" id="PTHR21237">
    <property type="entry name" value="GRPE PROTEIN"/>
    <property type="match status" value="1"/>
</dbReference>
<evidence type="ECO:0000256" key="10">
    <source>
        <dbReference type="HAMAP-Rule" id="MF_01151"/>
    </source>
</evidence>
<dbReference type="Gene3D" id="2.30.22.10">
    <property type="entry name" value="Head domain of nucleotide exchange factor GrpE"/>
    <property type="match status" value="1"/>
</dbReference>
<evidence type="ECO:0000256" key="14">
    <source>
        <dbReference type="SAM" id="MobiDB-lite"/>
    </source>
</evidence>
<dbReference type="FunFam" id="2.30.22.10:FF:000001">
    <property type="entry name" value="Protein GrpE"/>
    <property type="match status" value="1"/>
</dbReference>
<dbReference type="GO" id="GO:0006457">
    <property type="term" value="P:protein folding"/>
    <property type="evidence" value="ECO:0007669"/>
    <property type="project" value="InterPro"/>
</dbReference>
<evidence type="ECO:0000256" key="5">
    <source>
        <dbReference type="ARBA" id="ARBA00023016"/>
    </source>
</evidence>
<dbReference type="Pfam" id="PF01025">
    <property type="entry name" value="GrpE"/>
    <property type="match status" value="1"/>
</dbReference>
<evidence type="ECO:0000256" key="1">
    <source>
        <dbReference type="ARBA" id="ARBA00004496"/>
    </source>
</evidence>